<evidence type="ECO:0000256" key="2">
    <source>
        <dbReference type="SAM" id="Phobius"/>
    </source>
</evidence>
<dbReference type="AlphaFoldDB" id="A0AAQ3K901"/>
<dbReference type="PANTHER" id="PTHR46702">
    <property type="entry name" value="DNA LIGASE (DUF1666)-RELATED"/>
    <property type="match status" value="1"/>
</dbReference>
<feature type="coiled-coil region" evidence="1">
    <location>
        <begin position="529"/>
        <end position="556"/>
    </location>
</feature>
<evidence type="ECO:0000313" key="3">
    <source>
        <dbReference type="EMBL" id="WOL02843.1"/>
    </source>
</evidence>
<reference evidence="3 4" key="1">
    <citation type="submission" date="2023-10" db="EMBL/GenBank/DDBJ databases">
        <title>Chromosome-scale genome assembly provides insights into flower coloration mechanisms of Canna indica.</title>
        <authorList>
            <person name="Li C."/>
        </authorList>
    </citation>
    <scope>NUCLEOTIDE SEQUENCE [LARGE SCALE GENOMIC DNA]</scope>
    <source>
        <tissue evidence="3">Flower</tissue>
    </source>
</reference>
<keyword evidence="4" id="KW-1185">Reference proteome</keyword>
<keyword evidence="2" id="KW-0812">Transmembrane</keyword>
<dbReference type="PANTHER" id="PTHR46702:SF2">
    <property type="entry name" value="DNA LIGASE (DUF1666)"/>
    <property type="match status" value="1"/>
</dbReference>
<dbReference type="EMBL" id="CP136892">
    <property type="protein sequence ID" value="WOL02843.1"/>
    <property type="molecule type" value="Genomic_DNA"/>
</dbReference>
<dbReference type="InterPro" id="IPR012870">
    <property type="entry name" value="DUF1666"/>
</dbReference>
<evidence type="ECO:0000313" key="4">
    <source>
        <dbReference type="Proteomes" id="UP001327560"/>
    </source>
</evidence>
<keyword evidence="2" id="KW-1133">Transmembrane helix</keyword>
<sequence length="620" mass="71264">MHNSSCSPSFLRFIGQEIPGEPLHLSYHGGQVEKEAAVMFLLRLSTFLGFFLIVVQFISFLLTKLFTFLLEKATAPSLEPRNSLLGIEEENKWTAGERYLDHEEFVGIFSREEGLLFLYNESDVKDTLLVKEENDFNQQRLLEVDESSVTESPYNSPLNYNEQLRIDRHVNIPVTDSDFPPAIVCGHGKDEDLGGETCDSNESKEEMAVAVFSENEKRLTVVDQARCDSKELEQEDVNEALGGSVTGESSKSSAEWRNCTISRSSDTECPLSSSSRRSSSNWETYSLFRKYDEEMMFFDRISAQKLVETGSTLLCFLQLTSLEIVPHGPWLMSTNPFSESSGSIKFLPRSMSQRIVSKFTIQKQRKKNKGGRDPYQDLESAYVAQICLAWEALNWNYNNFQQRNANRVDSGRFFCTAWIAQQFQQFQVLLQRFIENEPYERGRRPEVFARMRICSPKLLQVPELQEAGEGGEDMVSSTEFLSILEEAIRTFMNFLKADKKNPCQMLKAGIKRNSSSVDPDFLHLLKRANRKKKTRLKDMLKRRKCLENKWEKGEEEMEILMGLIDMKIVSRTLRMPEISQEQLHWCEEKMTKVRLWDGKVQRDSSTLFALFAVSNIGVVV</sequence>
<gene>
    <name evidence="3" type="ORF">Cni_G11562</name>
</gene>
<feature type="transmembrane region" description="Helical" evidence="2">
    <location>
        <begin position="40"/>
        <end position="62"/>
    </location>
</feature>
<proteinExistence type="predicted"/>
<keyword evidence="2" id="KW-0472">Membrane</keyword>
<organism evidence="3 4">
    <name type="scientific">Canna indica</name>
    <name type="common">Indian-shot</name>
    <dbReference type="NCBI Taxonomy" id="4628"/>
    <lineage>
        <taxon>Eukaryota</taxon>
        <taxon>Viridiplantae</taxon>
        <taxon>Streptophyta</taxon>
        <taxon>Embryophyta</taxon>
        <taxon>Tracheophyta</taxon>
        <taxon>Spermatophyta</taxon>
        <taxon>Magnoliopsida</taxon>
        <taxon>Liliopsida</taxon>
        <taxon>Zingiberales</taxon>
        <taxon>Cannaceae</taxon>
        <taxon>Canna</taxon>
    </lineage>
</organism>
<evidence type="ECO:0008006" key="5">
    <source>
        <dbReference type="Google" id="ProtNLM"/>
    </source>
</evidence>
<dbReference type="Proteomes" id="UP001327560">
    <property type="component" value="Chromosome 3"/>
</dbReference>
<evidence type="ECO:0000256" key="1">
    <source>
        <dbReference type="SAM" id="Coils"/>
    </source>
</evidence>
<accession>A0AAQ3K901</accession>
<dbReference type="Pfam" id="PF07891">
    <property type="entry name" value="DUF1666"/>
    <property type="match status" value="1"/>
</dbReference>
<name>A0AAQ3K901_9LILI</name>
<keyword evidence="1" id="KW-0175">Coiled coil</keyword>
<protein>
    <recommendedName>
        <fullName evidence="5">Ribosomal protein L34Ae</fullName>
    </recommendedName>
</protein>